<gene>
    <name evidence="1" type="primary">HaOG205731</name>
    <name evidence="1" type="ORF">B5X24_HaOG205731</name>
</gene>
<keyword evidence="2" id="KW-1185">Reference proteome</keyword>
<dbReference type="EMBL" id="KZ149985">
    <property type="protein sequence ID" value="PZC75699.1"/>
    <property type="molecule type" value="Genomic_DNA"/>
</dbReference>
<protein>
    <submittedName>
        <fullName evidence="1">Uncharacterized protein</fullName>
    </submittedName>
</protein>
<organism evidence="1 2">
    <name type="scientific">Helicoverpa armigera</name>
    <name type="common">Cotton bollworm</name>
    <name type="synonym">Heliothis armigera</name>
    <dbReference type="NCBI Taxonomy" id="29058"/>
    <lineage>
        <taxon>Eukaryota</taxon>
        <taxon>Metazoa</taxon>
        <taxon>Ecdysozoa</taxon>
        <taxon>Arthropoda</taxon>
        <taxon>Hexapoda</taxon>
        <taxon>Insecta</taxon>
        <taxon>Pterygota</taxon>
        <taxon>Neoptera</taxon>
        <taxon>Endopterygota</taxon>
        <taxon>Lepidoptera</taxon>
        <taxon>Glossata</taxon>
        <taxon>Ditrysia</taxon>
        <taxon>Noctuoidea</taxon>
        <taxon>Noctuidae</taxon>
        <taxon>Heliothinae</taxon>
        <taxon>Helicoverpa</taxon>
    </lineage>
</organism>
<evidence type="ECO:0000313" key="2">
    <source>
        <dbReference type="Proteomes" id="UP000249218"/>
    </source>
</evidence>
<evidence type="ECO:0000313" key="1">
    <source>
        <dbReference type="EMBL" id="PZC75699.1"/>
    </source>
</evidence>
<dbReference type="OrthoDB" id="8964326at2759"/>
<dbReference type="Proteomes" id="UP000249218">
    <property type="component" value="Unassembled WGS sequence"/>
</dbReference>
<accession>A0A2W1BKY5</accession>
<dbReference type="AlphaFoldDB" id="A0A2W1BKY5"/>
<proteinExistence type="predicted"/>
<name>A0A2W1BKY5_HELAM</name>
<sequence length="84" mass="9526">MKNSHSPDSWQHTLEQRVIVLEKQFQDFRRAAKAEEPLLSAGPELSRKERDVGDCICPPAIRHNGSIRSIENVLSGLQINLYSI</sequence>
<reference evidence="1 2" key="1">
    <citation type="journal article" date="2017" name="BMC Biol.">
        <title>Genomic innovations, transcriptional plasticity and gene loss underlying the evolution and divergence of two highly polyphagous and invasive Helicoverpa pest species.</title>
        <authorList>
            <person name="Pearce S.L."/>
            <person name="Clarke D.F."/>
            <person name="East P.D."/>
            <person name="Elfekih S."/>
            <person name="Gordon K.H."/>
            <person name="Jermiin L.S."/>
            <person name="McGaughran A."/>
            <person name="Oakeshott J.G."/>
            <person name="Papanikolaou A."/>
            <person name="Perera O.P."/>
            <person name="Rane R.V."/>
            <person name="Richards S."/>
            <person name="Tay W.T."/>
            <person name="Walsh T.K."/>
            <person name="Anderson A."/>
            <person name="Anderson C.J."/>
            <person name="Asgari S."/>
            <person name="Board P.G."/>
            <person name="Bretschneider A."/>
            <person name="Campbell P.M."/>
            <person name="Chertemps T."/>
            <person name="Christeller J.T."/>
            <person name="Coppin C.W."/>
            <person name="Downes S.J."/>
            <person name="Duan G."/>
            <person name="Farnsworth C.A."/>
            <person name="Good R.T."/>
            <person name="Han L.B."/>
            <person name="Han Y.C."/>
            <person name="Hatje K."/>
            <person name="Horne I."/>
            <person name="Huang Y.P."/>
            <person name="Hughes D.S."/>
            <person name="Jacquin-Joly E."/>
            <person name="James W."/>
            <person name="Jhangiani S."/>
            <person name="Kollmar M."/>
            <person name="Kuwar S.S."/>
            <person name="Li S."/>
            <person name="Liu N.Y."/>
            <person name="Maibeche M.T."/>
            <person name="Miller J.R."/>
            <person name="Montagne N."/>
            <person name="Perry T."/>
            <person name="Qu J."/>
            <person name="Song S.V."/>
            <person name="Sutton G.G."/>
            <person name="Vogel H."/>
            <person name="Walenz B.P."/>
            <person name="Xu W."/>
            <person name="Zhang H.J."/>
            <person name="Zou Z."/>
            <person name="Batterham P."/>
            <person name="Edwards O.R."/>
            <person name="Feyereisen R."/>
            <person name="Gibbs R.A."/>
            <person name="Heckel D.G."/>
            <person name="McGrath A."/>
            <person name="Robin C."/>
            <person name="Scherer S.E."/>
            <person name="Worley K.C."/>
            <person name="Wu Y.D."/>
        </authorList>
    </citation>
    <scope>NUCLEOTIDE SEQUENCE [LARGE SCALE GENOMIC DNA]</scope>
    <source>
        <strain evidence="1">Harm_GR_Male_#8</strain>
        <tissue evidence="1">Whole organism</tissue>
    </source>
</reference>